<dbReference type="Gene3D" id="4.10.280.10">
    <property type="entry name" value="Helix-loop-helix DNA-binding domain"/>
    <property type="match status" value="1"/>
</dbReference>
<evidence type="ECO:0000313" key="3">
    <source>
        <dbReference type="EnsemblMetazoa" id="AAEL009595-PA"/>
    </source>
</evidence>
<feature type="region of interest" description="Disordered" evidence="2">
    <location>
        <begin position="314"/>
        <end position="406"/>
    </location>
</feature>
<keyword evidence="1" id="KW-0175">Coiled coil</keyword>
<dbReference type="VEuPathDB" id="VectorBase:AAEL009595"/>
<dbReference type="Proteomes" id="UP000008820">
    <property type="component" value="Chromosome 3"/>
</dbReference>
<keyword evidence="4" id="KW-1185">Reference proteome</keyword>
<dbReference type="AlphaFoldDB" id="A0A1S4FN45"/>
<evidence type="ECO:0000256" key="2">
    <source>
        <dbReference type="SAM" id="MobiDB-lite"/>
    </source>
</evidence>
<dbReference type="SUPFAM" id="SSF47459">
    <property type="entry name" value="HLH, helix-loop-helix DNA-binding domain"/>
    <property type="match status" value="1"/>
</dbReference>
<sequence>MTKKKPSPQNRIWEKERRDRLNQTFDSLSKLLPEYEPATQLSKIEILQRAVEYVEKLQNKIKAFLEERDALLKRHVDELEERLQVLIARNEDLAALLKKANINVPPCKLGPVLSGKDSPVEKQEASKTDASKQDKKHSSKSKSDAETKVLCDRTETSSIEPVPVSTSVIKTNGDIIAATKTDTIAVSVANSVVPAKIPVVASTSVPSSCLVVANNHIVGTLNQSNCVNVTSALLPAPIMATGVIISNNGNLLQMPLAVPSTSSLLIVSNEDVRAKLSLRKTRGSNSKATSSKGSSLRKGKLTIKSIDVIPGRIVNGKIPIPPLKRSTPPTMKSKKETRKKRRKRKASEHKEDENVTDMKKVKLDDKKDETVKNIEQATKESETKTQPTQDITPIQENETTQVDDRASSLEMNLDQGDLSADIFANLQVPDEEADGNQGSLSPTAAYLMNFPLVSTGGKASGNHVEGSNEAETTECVDGDKKASLQPTDNTLLLDNFSSYFNPSIYGTLDNVVQPIPETPTTSVATSTNFSTIYQSIDSMLEHKSSRATVASDCRYNTTPFTFTLTSTSNSVTTQSYDYRQSSTSNYFYSPTPNTSKPIDDFSLLKLPTVTEFTFSLTSTIQSGPKTVQSQYTHSTNFSSTITTPSYSIYGAQTKSSKAANYNSNYIPDVSKLEATRTPKKYDFLEAEKPATSFTFSLTSTTRTNPKYTYPPAVASSSAYTTPYVTTLASSCAKIEDCLYKSAKPSSSVNNNMYKTPPKQKVNHYSTVSTTQSTFSNHTSTQSQSKYDVNWMASQDPKPTSNNQDYAQILPSLDFNATPSHSYQTNIDLSRKSDIFFAHPSGEENLVTWSPNKLTNILNDTNSSYYPSTTTSLPSLHGDLALNCPLTSSKLTNHQRKPNDSSSTFLSVQQLVDQPRKTSTIHKNYSSCSNYSTNQKPLNNNYSAEALIGPSTGSSTKKDKYYTDPSYNTYNTFPSDTNSAPSLSFNFDYSADYGKNYNYSCQQNYMPSFVDNSYGLPAVPSTTLTTPSSTSLPITTCYSTYGYTSDRKQLPSTSTSYYQNSYQPEIPYYVSSTEKRSHASSKSRKHHKQPPLNEFSPFPTILPTAPPPVPTLPEEPLFYNPITTATTSAYQQLPPYQTMLPNYSFGSTQPYQSPVPTAQATGSSSTLTNFNLSTICPEINEKSGGSAANNGPGPVATVIGGAVSSRHAIAGVGGW</sequence>
<feature type="compositionally biased region" description="Polar residues" evidence="2">
    <location>
        <begin position="384"/>
        <end position="400"/>
    </location>
</feature>
<protein>
    <submittedName>
        <fullName evidence="3">Uncharacterized protein</fullName>
    </submittedName>
</protein>
<feature type="compositionally biased region" description="Basic residues" evidence="2">
    <location>
        <begin position="1077"/>
        <end position="1088"/>
    </location>
</feature>
<organism evidence="3 4">
    <name type="scientific">Aedes aegypti</name>
    <name type="common">Yellowfever mosquito</name>
    <name type="synonym">Culex aegypti</name>
    <dbReference type="NCBI Taxonomy" id="7159"/>
    <lineage>
        <taxon>Eukaryota</taxon>
        <taxon>Metazoa</taxon>
        <taxon>Ecdysozoa</taxon>
        <taxon>Arthropoda</taxon>
        <taxon>Hexapoda</taxon>
        <taxon>Insecta</taxon>
        <taxon>Pterygota</taxon>
        <taxon>Neoptera</taxon>
        <taxon>Endopterygota</taxon>
        <taxon>Diptera</taxon>
        <taxon>Nematocera</taxon>
        <taxon>Culicoidea</taxon>
        <taxon>Culicidae</taxon>
        <taxon>Culicinae</taxon>
        <taxon>Aedini</taxon>
        <taxon>Aedes</taxon>
        <taxon>Stegomyia</taxon>
    </lineage>
</organism>
<evidence type="ECO:0000313" key="4">
    <source>
        <dbReference type="Proteomes" id="UP000008820"/>
    </source>
</evidence>
<dbReference type="Pfam" id="PF00010">
    <property type="entry name" value="HLH"/>
    <property type="match status" value="1"/>
</dbReference>
<dbReference type="InterPro" id="IPR011598">
    <property type="entry name" value="bHLH_dom"/>
</dbReference>
<accession>A0A1S4FN45</accession>
<feature type="compositionally biased region" description="Pro residues" evidence="2">
    <location>
        <begin position="1103"/>
        <end position="1112"/>
    </location>
</feature>
<dbReference type="EnsemblMetazoa" id="AAEL009595-RA">
    <property type="protein sequence ID" value="AAEL009595-PA"/>
    <property type="gene ID" value="AAEL009595"/>
</dbReference>
<dbReference type="SMART" id="SM00353">
    <property type="entry name" value="HLH"/>
    <property type="match status" value="1"/>
</dbReference>
<feature type="region of interest" description="Disordered" evidence="2">
    <location>
        <begin position="1071"/>
        <end position="1112"/>
    </location>
</feature>
<feature type="coiled-coil region" evidence="1">
    <location>
        <begin position="47"/>
        <end position="103"/>
    </location>
</feature>
<feature type="compositionally biased region" description="Basic residues" evidence="2">
    <location>
        <begin position="335"/>
        <end position="347"/>
    </location>
</feature>
<dbReference type="InParanoid" id="A0A1S4FN45"/>
<feature type="compositionally biased region" description="Basic and acidic residues" evidence="2">
    <location>
        <begin position="118"/>
        <end position="133"/>
    </location>
</feature>
<evidence type="ECO:0000256" key="1">
    <source>
        <dbReference type="SAM" id="Coils"/>
    </source>
</evidence>
<reference evidence="3 4" key="1">
    <citation type="submission" date="2017-06" db="EMBL/GenBank/DDBJ databases">
        <title>Aedes aegypti genome working group (AGWG) sequencing and assembly.</title>
        <authorList>
            <consortium name="Aedes aegypti Genome Working Group (AGWG)"/>
            <person name="Matthews B.J."/>
        </authorList>
    </citation>
    <scope>NUCLEOTIDE SEQUENCE [LARGE SCALE GENOMIC DNA]</scope>
    <source>
        <strain evidence="3 4">LVP_AGWG</strain>
    </source>
</reference>
<dbReference type="GO" id="GO:0046983">
    <property type="term" value="F:protein dimerization activity"/>
    <property type="evidence" value="ECO:0007669"/>
    <property type="project" value="InterPro"/>
</dbReference>
<feature type="compositionally biased region" description="Basic and acidic residues" evidence="2">
    <location>
        <begin position="141"/>
        <end position="152"/>
    </location>
</feature>
<gene>
    <name evidence="3" type="primary">5572187</name>
</gene>
<feature type="compositionally biased region" description="Basic and acidic residues" evidence="2">
    <location>
        <begin position="348"/>
        <end position="383"/>
    </location>
</feature>
<dbReference type="OrthoDB" id="60033at2759"/>
<feature type="region of interest" description="Disordered" evidence="2">
    <location>
        <begin position="111"/>
        <end position="152"/>
    </location>
</feature>
<name>A0A1S4FN45_AEDAE</name>
<dbReference type="InterPro" id="IPR036638">
    <property type="entry name" value="HLH_DNA-bd_sf"/>
</dbReference>
<reference evidence="3" key="2">
    <citation type="submission" date="2020-05" db="UniProtKB">
        <authorList>
            <consortium name="EnsemblMetazoa"/>
        </authorList>
    </citation>
    <scope>IDENTIFICATION</scope>
    <source>
        <strain evidence="3">LVP_AGWG</strain>
    </source>
</reference>
<dbReference type="PROSITE" id="PS50888">
    <property type="entry name" value="BHLH"/>
    <property type="match status" value="1"/>
</dbReference>
<proteinExistence type="predicted"/>